<dbReference type="InterPro" id="IPR020845">
    <property type="entry name" value="AMP-binding_CS"/>
</dbReference>
<dbReference type="SUPFAM" id="SSF56801">
    <property type="entry name" value="Acetyl-CoA synthetase-like"/>
    <property type="match status" value="1"/>
</dbReference>
<dbReference type="EMBL" id="JBHUKU010000014">
    <property type="protein sequence ID" value="MFD2462077.1"/>
    <property type="molecule type" value="Genomic_DNA"/>
</dbReference>
<dbReference type="PANTHER" id="PTHR44845">
    <property type="entry name" value="CARRIER DOMAIN-CONTAINING PROTEIN"/>
    <property type="match status" value="1"/>
</dbReference>
<proteinExistence type="predicted"/>
<dbReference type="Gene3D" id="2.30.38.10">
    <property type="entry name" value="Luciferase, Domain 3"/>
    <property type="match status" value="1"/>
</dbReference>
<dbReference type="InterPro" id="IPR009081">
    <property type="entry name" value="PP-bd_ACP"/>
</dbReference>
<dbReference type="Gene3D" id="3.40.50.980">
    <property type="match status" value="2"/>
</dbReference>
<dbReference type="NCBIfam" id="TIGR01746">
    <property type="entry name" value="Thioester-redct"/>
    <property type="match status" value="1"/>
</dbReference>
<evidence type="ECO:0000256" key="1">
    <source>
        <dbReference type="ARBA" id="ARBA00022450"/>
    </source>
</evidence>
<dbReference type="InterPro" id="IPR010080">
    <property type="entry name" value="Thioester_reductase-like_dom"/>
</dbReference>
<evidence type="ECO:0000313" key="7">
    <source>
        <dbReference type="Proteomes" id="UP001597419"/>
    </source>
</evidence>
<evidence type="ECO:0000313" key="6">
    <source>
        <dbReference type="EMBL" id="MFD2462077.1"/>
    </source>
</evidence>
<evidence type="ECO:0000259" key="4">
    <source>
        <dbReference type="Pfam" id="PF00550"/>
    </source>
</evidence>
<dbReference type="Proteomes" id="UP001597419">
    <property type="component" value="Unassembled WGS sequence"/>
</dbReference>
<dbReference type="InterPro" id="IPR045851">
    <property type="entry name" value="AMP-bd_C_sf"/>
</dbReference>
<keyword evidence="2" id="KW-0597">Phosphoprotein</keyword>
<keyword evidence="7" id="KW-1185">Reference proteome</keyword>
<dbReference type="CDD" id="cd05235">
    <property type="entry name" value="SDR_e1"/>
    <property type="match status" value="1"/>
</dbReference>
<protein>
    <submittedName>
        <fullName evidence="6">Amino acid adenylation domain-containing protein</fullName>
    </submittedName>
</protein>
<dbReference type="Gene3D" id="3.30.300.30">
    <property type="match status" value="1"/>
</dbReference>
<name>A0ABW5GMU1_9PSEU</name>
<comment type="caution">
    <text evidence="6">The sequence shown here is derived from an EMBL/GenBank/DDBJ whole genome shotgun (WGS) entry which is preliminary data.</text>
</comment>
<dbReference type="Pfam" id="PF07993">
    <property type="entry name" value="NAD_binding_4"/>
    <property type="match status" value="1"/>
</dbReference>
<feature type="domain" description="Carrier" evidence="4">
    <location>
        <begin position="528"/>
        <end position="562"/>
    </location>
</feature>
<evidence type="ECO:0000259" key="5">
    <source>
        <dbReference type="Pfam" id="PF07993"/>
    </source>
</evidence>
<organism evidence="6 7">
    <name type="scientific">Amycolatopsis samaneae</name>
    <dbReference type="NCBI Taxonomy" id="664691"/>
    <lineage>
        <taxon>Bacteria</taxon>
        <taxon>Bacillati</taxon>
        <taxon>Actinomycetota</taxon>
        <taxon>Actinomycetes</taxon>
        <taxon>Pseudonocardiales</taxon>
        <taxon>Pseudonocardiaceae</taxon>
        <taxon>Amycolatopsis</taxon>
    </lineage>
</organism>
<dbReference type="InterPro" id="IPR036736">
    <property type="entry name" value="ACP-like_sf"/>
</dbReference>
<evidence type="ECO:0000256" key="2">
    <source>
        <dbReference type="ARBA" id="ARBA00022553"/>
    </source>
</evidence>
<gene>
    <name evidence="6" type="ORF">ACFSYJ_25950</name>
</gene>
<feature type="domain" description="AMP-dependent synthetase/ligase" evidence="3">
    <location>
        <begin position="30"/>
        <end position="374"/>
    </location>
</feature>
<evidence type="ECO:0000259" key="3">
    <source>
        <dbReference type="Pfam" id="PF00501"/>
    </source>
</evidence>
<dbReference type="InterPro" id="IPR013120">
    <property type="entry name" value="FAR_NAD-bd"/>
</dbReference>
<dbReference type="PANTHER" id="PTHR44845:SF6">
    <property type="entry name" value="BETA-ALANINE-ACTIVATING ENZYME"/>
    <property type="match status" value="1"/>
</dbReference>
<dbReference type="RefSeq" id="WP_345391502.1">
    <property type="nucleotide sequence ID" value="NZ_BAABHG010000004.1"/>
</dbReference>
<dbReference type="Pfam" id="PF00501">
    <property type="entry name" value="AMP-binding"/>
    <property type="match status" value="1"/>
</dbReference>
<dbReference type="NCBIfam" id="TIGR01733">
    <property type="entry name" value="AA-adenyl-dom"/>
    <property type="match status" value="1"/>
</dbReference>
<feature type="domain" description="Thioester reductase (TE)" evidence="5">
    <location>
        <begin position="638"/>
        <end position="872"/>
    </location>
</feature>
<dbReference type="SUPFAM" id="SSF47336">
    <property type="entry name" value="ACP-like"/>
    <property type="match status" value="1"/>
</dbReference>
<dbReference type="SUPFAM" id="SSF51735">
    <property type="entry name" value="NAD(P)-binding Rossmann-fold domains"/>
    <property type="match status" value="1"/>
</dbReference>
<dbReference type="Gene3D" id="1.10.1200.10">
    <property type="entry name" value="ACP-like"/>
    <property type="match status" value="1"/>
</dbReference>
<sequence length="1012" mass="108879">MSVDTVPRTAEWGNRVSAPYPRNRCLQEVFDDQAALRPRATAAVHAGRSLTYGDIARRSDAVAARLLDLGVRPGDTVGVLGSRSLEALVAFLGVLKAGAAYVPLDDGAPPRRLQAMAEEAGLHTVLTLPGAVCRIRRIRARVEFAAVPDAAPAGFRRIATAATECAYVMFTSGSTGRPKPVAIPHRGVLRLAFSDLVTQRPRRGERVLHAYGLSSDASTIEIWSALLAGACLVIVDRAELLSPVELEARLVAERVSIAYLTTGIFHHIARTRPAALRTLRFASAGGEAMDPELTRAVLTACPDTTVVNFYGPTENSVVSTAHLVWDLPPQARTVPIGRPLENSSAHLVRADGAPAGVGEEGDLLVGGDGLALGYPGDPALTGRRFVTTEHGERRYRTGDRAVWLPTGQLEYRARADRQIKLRGHRVELDEVEARLRADRHVGEAVADLDRGVLTGYLVPAEPGRAIPLDRVRRELASWLPAAVVPARLISVDTFPVTEAGKIDRRALRALSAPEPAATTGTGSALTDVLAGIWHTVLRVRPAPDDDFYDLGGDSLLAAETVTRSVTTLAIDARHSSALIRGLLRAPTLRGFADVVAEVHTGGADSSTVDFEAEGRLGFPVPAARGPEPRWRDPREVLVTGASGFVGAFLLDRLLRTTTARVHCPVRARDRAAARGRVLGALARFGLTPPDTGRLVCFPADLASPGLGLAPGHATELSDVLDLVFHAAAQVNFLYPYEALRAVNVDGTREVVGLAAPRRVPVHFLSTIAVLAGFGTAGVRHVAEDRPLAHADRLTMGYAESKWVAEKLLQEAAAHGVPVAIHRPYEVTGDRRTGACNTETAICSLFRTVAETGLAPDIPLPMDFVPVDYLAAAVVHLATRHPATGRAYHLTNPRPARLADMLDRMRAAGHRITELPYHRWVGELLRHVAENPTSATAPFVSLCVDRGNKADLTVKEMYFEGTFPALDRANAERDLAGSGLVCPPVDTALLDRYLEYFHRTGYLDRPDRKGERS</sequence>
<keyword evidence="1" id="KW-0596">Phosphopantetheine</keyword>
<dbReference type="InterPro" id="IPR000873">
    <property type="entry name" value="AMP-dep_synth/lig_dom"/>
</dbReference>
<dbReference type="InterPro" id="IPR036291">
    <property type="entry name" value="NAD(P)-bd_dom_sf"/>
</dbReference>
<reference evidence="7" key="1">
    <citation type="journal article" date="2019" name="Int. J. Syst. Evol. Microbiol.">
        <title>The Global Catalogue of Microorganisms (GCM) 10K type strain sequencing project: providing services to taxonomists for standard genome sequencing and annotation.</title>
        <authorList>
            <consortium name="The Broad Institute Genomics Platform"/>
            <consortium name="The Broad Institute Genome Sequencing Center for Infectious Disease"/>
            <person name="Wu L."/>
            <person name="Ma J."/>
        </authorList>
    </citation>
    <scope>NUCLEOTIDE SEQUENCE [LARGE SCALE GENOMIC DNA]</scope>
    <source>
        <strain evidence="7">CGMCC 4.7643</strain>
    </source>
</reference>
<dbReference type="PROSITE" id="PS00455">
    <property type="entry name" value="AMP_BINDING"/>
    <property type="match status" value="1"/>
</dbReference>
<dbReference type="Gene3D" id="3.40.50.720">
    <property type="entry name" value="NAD(P)-binding Rossmann-like Domain"/>
    <property type="match status" value="1"/>
</dbReference>
<dbReference type="Pfam" id="PF00550">
    <property type="entry name" value="PP-binding"/>
    <property type="match status" value="1"/>
</dbReference>
<accession>A0ABW5GMU1</accession>
<dbReference type="InterPro" id="IPR010071">
    <property type="entry name" value="AA_adenyl_dom"/>
</dbReference>